<dbReference type="CDD" id="cd04513">
    <property type="entry name" value="Glycosylasparaginase"/>
    <property type="match status" value="1"/>
</dbReference>
<dbReference type="PROSITE" id="PS50146">
    <property type="entry name" value="DAGK"/>
    <property type="match status" value="1"/>
</dbReference>
<accession>A0AAV1CAY2</accession>
<name>A0AAV1CAY2_OLDCO</name>
<dbReference type="InterPro" id="IPR000246">
    <property type="entry name" value="Peptidase_T2"/>
</dbReference>
<evidence type="ECO:0000256" key="1">
    <source>
        <dbReference type="ARBA" id="ARBA00010872"/>
    </source>
</evidence>
<dbReference type="Proteomes" id="UP001161247">
    <property type="component" value="Chromosome 1"/>
</dbReference>
<protein>
    <submittedName>
        <fullName evidence="11">OLC1v1027119C1</fullName>
    </submittedName>
</protein>
<dbReference type="GO" id="GO:0016301">
    <property type="term" value="F:kinase activity"/>
    <property type="evidence" value="ECO:0007669"/>
    <property type="project" value="InterPro"/>
</dbReference>
<dbReference type="Pfam" id="PF00620">
    <property type="entry name" value="RhoGAP"/>
    <property type="match status" value="1"/>
</dbReference>
<dbReference type="InterPro" id="IPR045363">
    <property type="entry name" value="CERK_C"/>
</dbReference>
<feature type="site" description="Cleavage; by autolysis" evidence="8">
    <location>
        <begin position="557"/>
        <end position="558"/>
    </location>
</feature>
<evidence type="ECO:0000256" key="6">
    <source>
        <dbReference type="PIRSR" id="PIRSR600246-1"/>
    </source>
</evidence>
<keyword evidence="12" id="KW-1185">Reference proteome</keyword>
<keyword evidence="3" id="KW-0645">Protease</keyword>
<dbReference type="PANTHER" id="PTHR47367:SF1">
    <property type="entry name" value="OS07G0486500 PROTEIN"/>
    <property type="match status" value="1"/>
</dbReference>
<feature type="binding site" evidence="7">
    <location>
        <begin position="586"/>
        <end position="589"/>
    </location>
    <ligand>
        <name>substrate</name>
    </ligand>
</feature>
<dbReference type="InterPro" id="IPR017438">
    <property type="entry name" value="ATP-NAD_kinase_N"/>
</dbReference>
<dbReference type="SUPFAM" id="SSF48350">
    <property type="entry name" value="GTPase activation domain, GAP"/>
    <property type="match status" value="1"/>
</dbReference>
<comment type="similarity">
    <text evidence="1">Belongs to the Ntn-hydrolase family.</text>
</comment>
<evidence type="ECO:0000256" key="8">
    <source>
        <dbReference type="PIRSR" id="PIRSR600246-3"/>
    </source>
</evidence>
<feature type="active site" description="Nucleophile" evidence="6">
    <location>
        <position position="558"/>
    </location>
</feature>
<dbReference type="SUPFAM" id="SSF111331">
    <property type="entry name" value="NAD kinase/diacylglycerol kinase-like"/>
    <property type="match status" value="1"/>
</dbReference>
<organism evidence="11 12">
    <name type="scientific">Oldenlandia corymbosa var. corymbosa</name>
    <dbReference type="NCBI Taxonomy" id="529605"/>
    <lineage>
        <taxon>Eukaryota</taxon>
        <taxon>Viridiplantae</taxon>
        <taxon>Streptophyta</taxon>
        <taxon>Embryophyta</taxon>
        <taxon>Tracheophyta</taxon>
        <taxon>Spermatophyta</taxon>
        <taxon>Magnoliopsida</taxon>
        <taxon>eudicotyledons</taxon>
        <taxon>Gunneridae</taxon>
        <taxon>Pentapetalae</taxon>
        <taxon>asterids</taxon>
        <taxon>lamiids</taxon>
        <taxon>Gentianales</taxon>
        <taxon>Rubiaceae</taxon>
        <taxon>Rubioideae</taxon>
        <taxon>Spermacoceae</taxon>
        <taxon>Hedyotis-Oldenlandia complex</taxon>
        <taxon>Oldenlandia</taxon>
    </lineage>
</organism>
<evidence type="ECO:0000256" key="3">
    <source>
        <dbReference type="ARBA" id="ARBA00022670"/>
    </source>
</evidence>
<sequence>MPSVVSPQWQEKASGFFQSSGVKLREAGQSAGIFLEEVAKDAKGNVADVAEKVGSTVKSRWSFLQQPSTRHAMQERLITAAATTSMFLRKGFSETKDKVTIGKTKVEEVAKKTAQKSKTLLSDIERWQKGVASTDVFGVPIQATVQRQESTRPIPHILVKCADFLVLSGMNSQYLFKSEGDRKVVQHLVSLYNQDLNASLPEGVNPIDVAALMKCYLACLPEPLTTFELYNELKSARSSIVVMRNVLKRLPTVNYMTLELVTAVLLRVSQKSLLNKMDGRSLAMELAPVIMWPQGQRPEHYIQFSNQSGKFQSKSGRDTVQGYSNTWDMLEDENEVPDASSLIPLDDGSPVDYGAIDAFGIQPEKSGKYPLVVSTWPFKEAVRAAWKRVSSGSSAVDAVVEGCSACEELQCDGTVGPGGSPDENGETTIDAMIMDGVTMEVGAVAAMRYVKDGIKAAKLVMRHTKHTMLVGEQASVFAISMGLPGPTNLSSAESLEKWTKWKEDDCQPNFRKDVFPANHCGPYHPNSDAGSGKMACSMVNMVGSNELGSFVNRHNHDTIAMAVIDHMGHIAAGTSTNGATFKIPGRVGDGPIAGSSAYADAEVGACGATGDGDIMMRFLPCYQVVENMRLGMQPKLAAEDSISRIARKYPDFVGAVFALNKEGVHAGACHGWTFQYSVRSSGMNDVEEGNHQDTAPMEGESFGLSSIFYLDSFGQVNLTFNSDQLSWKSVDSGDEHGSSCCGLILRPDSSIRISDIYAVEFVDLGMLYESTLANGAGGCLLGSPSEMYCFKVHSAKKSKTYPSILTPSVHTFRHVDLMTCQTWVNRINASLNRENDRPKNLLVFVHPRSGKGNGRRTWEGVAPIFYQANIKAEVIVTERAGHAFNIMASTADKELNSYDGVIAVGGDGLFNELLNGLLLTRHKVPYPSRPADSRESVENDDNLPASEACEVIVEPSDPTEDYSPLLMSAEHNSIRVQNLRSEDDSCLIEHESEFSIPHERFRFGIIPAGSTDATVICTTGARDPVTSALQIVLGKRLSLDIAQVVRWKATSMSKDEPYVRYAANFAGYGFYGDVVTESEKYRWMGPKRYDYAGTKVFLQHRSYEAEIAYLEVEPEKGNFCPERGPWSSKVKAMIGLSKEAEKSTCLANCKVCNKKPVCSPSRSANMGPYSKALRWKKSKGRFLSVGAAVISCRNEKAPDGLVADAHLSDGFLHLILVRNCPRALYFCHLSQLAVKGGKPLEFQFVEHHKTPAFMFTAIGKESVWNVDGEILKGHQLSAQVFRGLVSLFASGPEA</sequence>
<feature type="domain" description="Rho-GAP" evidence="10">
    <location>
        <begin position="139"/>
        <end position="327"/>
    </location>
</feature>
<evidence type="ECO:0000313" key="11">
    <source>
        <dbReference type="EMBL" id="CAI9091992.1"/>
    </source>
</evidence>
<gene>
    <name evidence="11" type="ORF">OLC1_LOCUS3778</name>
</gene>
<feature type="binding site" evidence="7">
    <location>
        <begin position="609"/>
        <end position="612"/>
    </location>
    <ligand>
        <name>substrate</name>
    </ligand>
</feature>
<keyword evidence="4" id="KW-0378">Hydrolase</keyword>
<dbReference type="InterPro" id="IPR001206">
    <property type="entry name" value="Diacylglycerol_kinase_cat_dom"/>
</dbReference>
<dbReference type="PROSITE" id="PS50238">
    <property type="entry name" value="RHOGAP"/>
    <property type="match status" value="1"/>
</dbReference>
<evidence type="ECO:0000256" key="7">
    <source>
        <dbReference type="PIRSR" id="PIRSR600246-2"/>
    </source>
</evidence>
<dbReference type="FunFam" id="3.60.20.30:FF:000003">
    <property type="entry name" value="N(4)-(Beta-N-acetylglucosaminyl)-L-asparaginase isoform X1"/>
    <property type="match status" value="1"/>
</dbReference>
<dbReference type="SMART" id="SM00324">
    <property type="entry name" value="RhoGAP"/>
    <property type="match status" value="1"/>
</dbReference>
<dbReference type="Pfam" id="PF01112">
    <property type="entry name" value="Asparaginase_2"/>
    <property type="match status" value="1"/>
</dbReference>
<dbReference type="SUPFAM" id="SSF56235">
    <property type="entry name" value="N-terminal nucleophile aminohydrolases (Ntn hydrolases)"/>
    <property type="match status" value="1"/>
</dbReference>
<dbReference type="Gene3D" id="2.60.200.40">
    <property type="match status" value="1"/>
</dbReference>
<dbReference type="Pfam" id="PF19280">
    <property type="entry name" value="CERK_C"/>
    <property type="match status" value="1"/>
</dbReference>
<evidence type="ECO:0000313" key="12">
    <source>
        <dbReference type="Proteomes" id="UP001161247"/>
    </source>
</evidence>
<dbReference type="InterPro" id="IPR008936">
    <property type="entry name" value="Rho_GTPase_activation_prot"/>
</dbReference>
<evidence type="ECO:0000256" key="2">
    <source>
        <dbReference type="ARBA" id="ARBA00011601"/>
    </source>
</evidence>
<keyword evidence="5" id="KW-0068">Autocatalytic cleavage</keyword>
<dbReference type="InterPro" id="IPR000198">
    <property type="entry name" value="RhoGAP_dom"/>
</dbReference>
<evidence type="ECO:0000256" key="5">
    <source>
        <dbReference type="ARBA" id="ARBA00022813"/>
    </source>
</evidence>
<dbReference type="GO" id="GO:0006508">
    <property type="term" value="P:proteolysis"/>
    <property type="evidence" value="ECO:0007669"/>
    <property type="project" value="UniProtKB-KW"/>
</dbReference>
<comment type="subunit">
    <text evidence="2">Heterotetramer of two alpha and two beta chains arranged as a dimer of alpha/beta heterodimers.</text>
</comment>
<dbReference type="EMBL" id="OX459118">
    <property type="protein sequence ID" value="CAI9091992.1"/>
    <property type="molecule type" value="Genomic_DNA"/>
</dbReference>
<reference evidence="11" key="1">
    <citation type="submission" date="2023-03" db="EMBL/GenBank/DDBJ databases">
        <authorList>
            <person name="Julca I."/>
        </authorList>
    </citation>
    <scope>NUCLEOTIDE SEQUENCE</scope>
</reference>
<dbReference type="GO" id="GO:0008233">
    <property type="term" value="F:peptidase activity"/>
    <property type="evidence" value="ECO:0007669"/>
    <property type="project" value="UniProtKB-KW"/>
</dbReference>
<evidence type="ECO:0000259" key="10">
    <source>
        <dbReference type="PROSITE" id="PS50238"/>
    </source>
</evidence>
<evidence type="ECO:0000256" key="4">
    <source>
        <dbReference type="ARBA" id="ARBA00022801"/>
    </source>
</evidence>
<evidence type="ECO:0000259" key="9">
    <source>
        <dbReference type="PROSITE" id="PS50146"/>
    </source>
</evidence>
<dbReference type="InterPro" id="IPR029055">
    <property type="entry name" value="Ntn_hydrolases_N"/>
</dbReference>
<dbReference type="Gene3D" id="1.10.555.10">
    <property type="entry name" value="Rho GTPase activation protein"/>
    <property type="match status" value="1"/>
</dbReference>
<dbReference type="CDD" id="cd00159">
    <property type="entry name" value="RhoGAP"/>
    <property type="match status" value="1"/>
</dbReference>
<dbReference type="GO" id="GO:0007165">
    <property type="term" value="P:signal transduction"/>
    <property type="evidence" value="ECO:0007669"/>
    <property type="project" value="InterPro"/>
</dbReference>
<dbReference type="Gene3D" id="3.40.50.10330">
    <property type="entry name" value="Probable inorganic polyphosphate/atp-NAD kinase, domain 1"/>
    <property type="match status" value="1"/>
</dbReference>
<proteinExistence type="inferred from homology"/>
<feature type="domain" description="DAGKc" evidence="9">
    <location>
        <begin position="836"/>
        <end position="1048"/>
    </location>
</feature>
<dbReference type="Gene3D" id="3.60.20.30">
    <property type="entry name" value="(Glycosyl)asparaginase"/>
    <property type="match status" value="1"/>
</dbReference>
<dbReference type="Pfam" id="PF00781">
    <property type="entry name" value="DAGK_cat"/>
    <property type="match status" value="1"/>
</dbReference>
<dbReference type="PANTHER" id="PTHR47367">
    <property type="entry name" value="AUXIN-REGULATED PROTEIN-LIKE"/>
    <property type="match status" value="1"/>
</dbReference>
<dbReference type="InterPro" id="IPR016064">
    <property type="entry name" value="NAD/diacylglycerol_kinase_sf"/>
</dbReference>
<dbReference type="GO" id="GO:0003948">
    <property type="term" value="F:N4-(beta-N-acetylglucosaminyl)-L-asparaginase activity"/>
    <property type="evidence" value="ECO:0007669"/>
    <property type="project" value="UniProtKB-ARBA"/>
</dbReference>